<accession>A0A7J9C1Z5</accession>
<protein>
    <submittedName>
        <fullName evidence="1">Uncharacterized protein</fullName>
    </submittedName>
</protein>
<name>A0A7J9C1Z5_GOSGO</name>
<gene>
    <name evidence="1" type="ORF">Gogos_015467</name>
</gene>
<feature type="non-terminal residue" evidence="1">
    <location>
        <position position="1"/>
    </location>
</feature>
<evidence type="ECO:0000313" key="2">
    <source>
        <dbReference type="Proteomes" id="UP000593579"/>
    </source>
</evidence>
<evidence type="ECO:0000313" key="1">
    <source>
        <dbReference type="EMBL" id="MBA0742404.1"/>
    </source>
</evidence>
<organism evidence="1 2">
    <name type="scientific">Gossypium gossypioides</name>
    <name type="common">Mexican cotton</name>
    <name type="synonym">Selera gossypioides</name>
    <dbReference type="NCBI Taxonomy" id="34282"/>
    <lineage>
        <taxon>Eukaryota</taxon>
        <taxon>Viridiplantae</taxon>
        <taxon>Streptophyta</taxon>
        <taxon>Embryophyta</taxon>
        <taxon>Tracheophyta</taxon>
        <taxon>Spermatophyta</taxon>
        <taxon>Magnoliopsida</taxon>
        <taxon>eudicotyledons</taxon>
        <taxon>Gunneridae</taxon>
        <taxon>Pentapetalae</taxon>
        <taxon>rosids</taxon>
        <taxon>malvids</taxon>
        <taxon>Malvales</taxon>
        <taxon>Malvaceae</taxon>
        <taxon>Malvoideae</taxon>
        <taxon>Gossypium</taxon>
    </lineage>
</organism>
<sequence>MIGQSFTTCSVGKDTQIVADIVEEINVEDIGTTNNLEKGNNYHRYEDDVSLDEMDASATQSQSSNEQISTSITDDAMLLGENIRTVGLELNRSIAFEKVLQESAQKLYPALYEVKGLIEDERYRVLRKIPDHPIQMLIFFSLPSFVRLEW</sequence>
<comment type="caution">
    <text evidence="1">The sequence shown here is derived from an EMBL/GenBank/DDBJ whole genome shotgun (WGS) entry which is preliminary data.</text>
</comment>
<dbReference type="AlphaFoldDB" id="A0A7J9C1Z5"/>
<dbReference type="OrthoDB" id="10336481at2759"/>
<proteinExistence type="predicted"/>
<dbReference type="Proteomes" id="UP000593579">
    <property type="component" value="Unassembled WGS sequence"/>
</dbReference>
<keyword evidence="2" id="KW-1185">Reference proteome</keyword>
<dbReference type="EMBL" id="JABEZY010000007">
    <property type="protein sequence ID" value="MBA0742404.1"/>
    <property type="molecule type" value="Genomic_DNA"/>
</dbReference>
<reference evidence="1 2" key="1">
    <citation type="journal article" date="2019" name="Genome Biol. Evol.">
        <title>Insights into the evolution of the New World diploid cottons (Gossypium, subgenus Houzingenia) based on genome sequencing.</title>
        <authorList>
            <person name="Grover C.E."/>
            <person name="Arick M.A. 2nd"/>
            <person name="Thrash A."/>
            <person name="Conover J.L."/>
            <person name="Sanders W.S."/>
            <person name="Peterson D.G."/>
            <person name="Frelichowski J.E."/>
            <person name="Scheffler J.A."/>
            <person name="Scheffler B.E."/>
            <person name="Wendel J.F."/>
        </authorList>
    </citation>
    <scope>NUCLEOTIDE SEQUENCE [LARGE SCALE GENOMIC DNA]</scope>
    <source>
        <strain evidence="1">5</strain>
        <tissue evidence="1">Leaf</tissue>
    </source>
</reference>